<evidence type="ECO:0000313" key="14">
    <source>
        <dbReference type="Proteomes" id="UP000467841"/>
    </source>
</evidence>
<dbReference type="GO" id="GO:0006310">
    <property type="term" value="P:DNA recombination"/>
    <property type="evidence" value="ECO:0007669"/>
    <property type="project" value="UniProtKB-KW"/>
</dbReference>
<feature type="domain" description="Integrase catalytic" evidence="12">
    <location>
        <begin position="1"/>
        <end position="96"/>
    </location>
</feature>
<feature type="compositionally biased region" description="Pro residues" evidence="11">
    <location>
        <begin position="192"/>
        <end position="201"/>
    </location>
</feature>
<dbReference type="InterPro" id="IPR001584">
    <property type="entry name" value="Integrase_cat-core"/>
</dbReference>
<dbReference type="PANTHER" id="PTHR42648">
    <property type="entry name" value="TRANSPOSASE, PUTATIVE-RELATED"/>
    <property type="match status" value="1"/>
</dbReference>
<dbReference type="InterPro" id="IPR057670">
    <property type="entry name" value="SH3_retrovirus"/>
</dbReference>
<evidence type="ECO:0000256" key="1">
    <source>
        <dbReference type="ARBA" id="ARBA00022722"/>
    </source>
</evidence>
<accession>A0A6D2IT78</accession>
<reference evidence="13" key="1">
    <citation type="submission" date="2020-01" db="EMBL/GenBank/DDBJ databases">
        <authorList>
            <person name="Mishra B."/>
        </authorList>
    </citation>
    <scope>NUCLEOTIDE SEQUENCE [LARGE SCALE GENOMIC DNA]</scope>
</reference>
<proteinExistence type="predicted"/>
<dbReference type="GO" id="GO:0046872">
    <property type="term" value="F:metal ion binding"/>
    <property type="evidence" value="ECO:0007669"/>
    <property type="project" value="UniProtKB-KW"/>
</dbReference>
<keyword evidence="7" id="KW-0695">RNA-directed DNA polymerase</keyword>
<evidence type="ECO:0000256" key="7">
    <source>
        <dbReference type="ARBA" id="ARBA00022918"/>
    </source>
</evidence>
<evidence type="ECO:0000256" key="4">
    <source>
        <dbReference type="ARBA" id="ARBA00022801"/>
    </source>
</evidence>
<sequence>MRSDRGGEFMSKEFLKYCEDNGIRRQLTMPRTPQQNGVAERKNRTILEMARSMLKSKNLPKELWAEAVACAVYLSNRSPTRSVSGKTPQEARSGRKPGVSHLRVYGSISHAHVPDEKRSKLDNKSEKYIFIGYDANSKGYKLYNPETKKTIISRNVIFDEEGEWDWRSNDEDYNFFPHIEEEDLEQPAEEPIAPPTPPTPPTTSSQGDESSSERSPRFRSLQEIYEETWRNAMDEEVKSIQKSDTWELASLPNGHKAIGVKWVYKKNKNSQGEVERYKLRLVAKGYSQRAGIDYDEVFAPDA</sequence>
<dbReference type="EMBL" id="CACVBM020001098">
    <property type="protein sequence ID" value="CAA7030818.1"/>
    <property type="molecule type" value="Genomic_DNA"/>
</dbReference>
<organism evidence="13 14">
    <name type="scientific">Microthlaspi erraticum</name>
    <dbReference type="NCBI Taxonomy" id="1685480"/>
    <lineage>
        <taxon>Eukaryota</taxon>
        <taxon>Viridiplantae</taxon>
        <taxon>Streptophyta</taxon>
        <taxon>Embryophyta</taxon>
        <taxon>Tracheophyta</taxon>
        <taxon>Spermatophyta</taxon>
        <taxon>Magnoliopsida</taxon>
        <taxon>eudicotyledons</taxon>
        <taxon>Gunneridae</taxon>
        <taxon>Pentapetalae</taxon>
        <taxon>rosids</taxon>
        <taxon>malvids</taxon>
        <taxon>Brassicales</taxon>
        <taxon>Brassicaceae</taxon>
        <taxon>Coluteocarpeae</taxon>
        <taxon>Microthlaspi</taxon>
    </lineage>
</organism>
<gene>
    <name evidence="13" type="ORF">MERR_LOCUS18053</name>
</gene>
<dbReference type="GO" id="GO:0003964">
    <property type="term" value="F:RNA-directed DNA polymerase activity"/>
    <property type="evidence" value="ECO:0007669"/>
    <property type="project" value="UniProtKB-KW"/>
</dbReference>
<protein>
    <recommendedName>
        <fullName evidence="12">Integrase catalytic domain-containing protein</fullName>
    </recommendedName>
</protein>
<feature type="region of interest" description="Disordered" evidence="11">
    <location>
        <begin position="183"/>
        <end position="218"/>
    </location>
</feature>
<dbReference type="AlphaFoldDB" id="A0A6D2IT78"/>
<dbReference type="Gene3D" id="3.30.420.10">
    <property type="entry name" value="Ribonuclease H-like superfamily/Ribonuclease H"/>
    <property type="match status" value="1"/>
</dbReference>
<evidence type="ECO:0000256" key="9">
    <source>
        <dbReference type="ARBA" id="ARBA00023172"/>
    </source>
</evidence>
<evidence type="ECO:0000256" key="3">
    <source>
        <dbReference type="ARBA" id="ARBA00022759"/>
    </source>
</evidence>
<dbReference type="GO" id="GO:0004519">
    <property type="term" value="F:endonuclease activity"/>
    <property type="evidence" value="ECO:0007669"/>
    <property type="project" value="UniProtKB-KW"/>
</dbReference>
<dbReference type="Proteomes" id="UP000467841">
    <property type="component" value="Unassembled WGS sequence"/>
</dbReference>
<keyword evidence="2" id="KW-0479">Metal-binding</keyword>
<keyword evidence="9" id="KW-0233">DNA recombination</keyword>
<keyword evidence="8" id="KW-0548">Nucleotidyltransferase</keyword>
<keyword evidence="1" id="KW-0540">Nuclease</keyword>
<comment type="caution">
    <text evidence="13">The sequence shown here is derived from an EMBL/GenBank/DDBJ whole genome shotgun (WGS) entry which is preliminary data.</text>
</comment>
<dbReference type="InterPro" id="IPR036397">
    <property type="entry name" value="RNaseH_sf"/>
</dbReference>
<evidence type="ECO:0000256" key="8">
    <source>
        <dbReference type="ARBA" id="ARBA00022932"/>
    </source>
</evidence>
<dbReference type="InterPro" id="IPR012337">
    <property type="entry name" value="RNaseH-like_sf"/>
</dbReference>
<dbReference type="GO" id="GO:0015074">
    <property type="term" value="P:DNA integration"/>
    <property type="evidence" value="ECO:0007669"/>
    <property type="project" value="UniProtKB-KW"/>
</dbReference>
<dbReference type="PROSITE" id="PS50994">
    <property type="entry name" value="INTEGRASE"/>
    <property type="match status" value="1"/>
</dbReference>
<keyword evidence="6" id="KW-0229">DNA integration</keyword>
<keyword evidence="8" id="KW-0239">DNA-directed DNA polymerase</keyword>
<evidence type="ECO:0000259" key="12">
    <source>
        <dbReference type="PROSITE" id="PS50994"/>
    </source>
</evidence>
<keyword evidence="8" id="KW-0808">Transferase</keyword>
<dbReference type="GO" id="GO:0003676">
    <property type="term" value="F:nucleic acid binding"/>
    <property type="evidence" value="ECO:0007669"/>
    <property type="project" value="InterPro"/>
</dbReference>
<keyword evidence="5" id="KW-0460">Magnesium</keyword>
<keyword evidence="14" id="KW-1185">Reference proteome</keyword>
<dbReference type="OrthoDB" id="1917367at2759"/>
<evidence type="ECO:0000313" key="13">
    <source>
        <dbReference type="EMBL" id="CAA7030818.1"/>
    </source>
</evidence>
<evidence type="ECO:0000256" key="2">
    <source>
        <dbReference type="ARBA" id="ARBA00022723"/>
    </source>
</evidence>
<dbReference type="Pfam" id="PF25597">
    <property type="entry name" value="SH3_retrovirus"/>
    <property type="match status" value="1"/>
</dbReference>
<dbReference type="Pfam" id="PF07727">
    <property type="entry name" value="RVT_2"/>
    <property type="match status" value="1"/>
</dbReference>
<evidence type="ECO:0000256" key="11">
    <source>
        <dbReference type="SAM" id="MobiDB-lite"/>
    </source>
</evidence>
<keyword evidence="3" id="KW-0255">Endonuclease</keyword>
<evidence type="ECO:0000256" key="6">
    <source>
        <dbReference type="ARBA" id="ARBA00022908"/>
    </source>
</evidence>
<feature type="compositionally biased region" description="Polar residues" evidence="11">
    <location>
        <begin position="78"/>
        <end position="87"/>
    </location>
</feature>
<dbReference type="GO" id="GO:0003887">
    <property type="term" value="F:DNA-directed DNA polymerase activity"/>
    <property type="evidence" value="ECO:0007669"/>
    <property type="project" value="UniProtKB-KW"/>
</dbReference>
<dbReference type="InterPro" id="IPR039537">
    <property type="entry name" value="Retrotran_Ty1/copia-like"/>
</dbReference>
<evidence type="ECO:0000256" key="10">
    <source>
        <dbReference type="ARBA" id="ARBA00023268"/>
    </source>
</evidence>
<keyword evidence="4" id="KW-0378">Hydrolase</keyword>
<dbReference type="InterPro" id="IPR013103">
    <property type="entry name" value="RVT_2"/>
</dbReference>
<dbReference type="GO" id="GO:0016787">
    <property type="term" value="F:hydrolase activity"/>
    <property type="evidence" value="ECO:0007669"/>
    <property type="project" value="UniProtKB-KW"/>
</dbReference>
<dbReference type="PANTHER" id="PTHR42648:SF11">
    <property type="entry name" value="TRANSPOSON TY4-P GAG-POL POLYPROTEIN"/>
    <property type="match status" value="1"/>
</dbReference>
<evidence type="ECO:0000256" key="5">
    <source>
        <dbReference type="ARBA" id="ARBA00022842"/>
    </source>
</evidence>
<dbReference type="SUPFAM" id="SSF53098">
    <property type="entry name" value="Ribonuclease H-like"/>
    <property type="match status" value="1"/>
</dbReference>
<keyword evidence="10" id="KW-0511">Multifunctional enzyme</keyword>
<name>A0A6D2IT78_9BRAS</name>
<feature type="region of interest" description="Disordered" evidence="11">
    <location>
        <begin position="78"/>
        <end position="100"/>
    </location>
</feature>